<reference evidence="2" key="1">
    <citation type="journal article" date="2014" name="Int. J. Syst. Evol. Microbiol.">
        <title>Complete genome sequence of Corynebacterium casei LMG S-19264T (=DSM 44701T), isolated from a smear-ripened cheese.</title>
        <authorList>
            <consortium name="US DOE Joint Genome Institute (JGI-PGF)"/>
            <person name="Walter F."/>
            <person name="Albersmeier A."/>
            <person name="Kalinowski J."/>
            <person name="Ruckert C."/>
        </authorList>
    </citation>
    <scope>NUCLEOTIDE SEQUENCE</scope>
    <source>
        <strain evidence="2">CGMCC 1.15519</strain>
    </source>
</reference>
<evidence type="ECO:0000256" key="1">
    <source>
        <dbReference type="ARBA" id="ARBA00006484"/>
    </source>
</evidence>
<dbReference type="Gene3D" id="3.40.50.720">
    <property type="entry name" value="NAD(P)-binding Rossmann-like Domain"/>
    <property type="match status" value="1"/>
</dbReference>
<dbReference type="AlphaFoldDB" id="A0A916ZIV8"/>
<comment type="caution">
    <text evidence="2">The sequence shown here is derived from an EMBL/GenBank/DDBJ whole genome shotgun (WGS) entry which is preliminary data.</text>
</comment>
<dbReference type="PRINTS" id="PR00081">
    <property type="entry name" value="GDHRDH"/>
</dbReference>
<comment type="similarity">
    <text evidence="1">Belongs to the short-chain dehydrogenases/reductases (SDR) family.</text>
</comment>
<sequence length="258" mass="26704">MTLPALFDLTGQTALITGSSRGIGKAIAHRMAEHGANVIVSSRKSDACDAAVAEINAAVGREAAFSIPANIADKASLQNLVDKTLERHGKIDSLVCNAASNPYFGPQAGISDDQFTKILQNNIVSNHWLITMVAPAMQARKDGSITIISSVGGLKGSTVIGAYCISKAADMQLARNLAAEFGPDNVRVNCIAPGLIKTDFAKALWDNPDILKASTGNAPLRRIGTPDEIAGMAVLLAGKAGGFATGQCFTIDGGATIV</sequence>
<dbReference type="Pfam" id="PF13561">
    <property type="entry name" value="adh_short_C2"/>
    <property type="match status" value="1"/>
</dbReference>
<dbReference type="PROSITE" id="PS00061">
    <property type="entry name" value="ADH_SHORT"/>
    <property type="match status" value="1"/>
</dbReference>
<proteinExistence type="inferred from homology"/>
<evidence type="ECO:0000313" key="2">
    <source>
        <dbReference type="EMBL" id="GGE00084.1"/>
    </source>
</evidence>
<dbReference type="FunFam" id="3.40.50.720:FF:000084">
    <property type="entry name" value="Short-chain dehydrogenase reductase"/>
    <property type="match status" value="1"/>
</dbReference>
<evidence type="ECO:0000313" key="3">
    <source>
        <dbReference type="Proteomes" id="UP000635071"/>
    </source>
</evidence>
<accession>A0A916ZIV8</accession>
<dbReference type="CDD" id="cd05233">
    <property type="entry name" value="SDR_c"/>
    <property type="match status" value="1"/>
</dbReference>
<dbReference type="InterPro" id="IPR036291">
    <property type="entry name" value="NAD(P)-bd_dom_sf"/>
</dbReference>
<dbReference type="NCBIfam" id="NF005559">
    <property type="entry name" value="PRK07231.1"/>
    <property type="match status" value="1"/>
</dbReference>
<dbReference type="RefSeq" id="WP_188761128.1">
    <property type="nucleotide sequence ID" value="NZ_BMJM01000001.1"/>
</dbReference>
<dbReference type="SUPFAM" id="SSF51735">
    <property type="entry name" value="NAD(P)-binding Rossmann-fold domains"/>
    <property type="match status" value="1"/>
</dbReference>
<protein>
    <submittedName>
        <fullName evidence="2">Short-chain dehydrogenase</fullName>
    </submittedName>
</protein>
<dbReference type="PANTHER" id="PTHR43943:SF2">
    <property type="entry name" value="DEHYDROGENASE_REDUCTASE 4"/>
    <property type="match status" value="1"/>
</dbReference>
<dbReference type="InterPro" id="IPR020904">
    <property type="entry name" value="Sc_DH/Rdtase_CS"/>
</dbReference>
<keyword evidence="3" id="KW-1185">Reference proteome</keyword>
<dbReference type="InterPro" id="IPR002347">
    <property type="entry name" value="SDR_fam"/>
</dbReference>
<dbReference type="EMBL" id="BMJM01000001">
    <property type="protein sequence ID" value="GGE00084.1"/>
    <property type="molecule type" value="Genomic_DNA"/>
</dbReference>
<name>A0A916ZIV8_9SPHN</name>
<dbReference type="Proteomes" id="UP000635071">
    <property type="component" value="Unassembled WGS sequence"/>
</dbReference>
<gene>
    <name evidence="2" type="ORF">GCM10011529_02800</name>
</gene>
<dbReference type="PANTHER" id="PTHR43943">
    <property type="entry name" value="DEHYDROGENASE/REDUCTASE (SDR FAMILY) MEMBER 4"/>
    <property type="match status" value="1"/>
</dbReference>
<organism evidence="2 3">
    <name type="scientific">Sandarakinorhabdus glacialis</name>
    <dbReference type="NCBI Taxonomy" id="1614636"/>
    <lineage>
        <taxon>Bacteria</taxon>
        <taxon>Pseudomonadati</taxon>
        <taxon>Pseudomonadota</taxon>
        <taxon>Alphaproteobacteria</taxon>
        <taxon>Sphingomonadales</taxon>
        <taxon>Sphingosinicellaceae</taxon>
        <taxon>Sandarakinorhabdus</taxon>
    </lineage>
</organism>
<reference evidence="2" key="2">
    <citation type="submission" date="2020-09" db="EMBL/GenBank/DDBJ databases">
        <authorList>
            <person name="Sun Q."/>
            <person name="Zhou Y."/>
        </authorList>
    </citation>
    <scope>NUCLEOTIDE SEQUENCE</scope>
    <source>
        <strain evidence="2">CGMCC 1.15519</strain>
    </source>
</reference>